<keyword evidence="1" id="KW-0805">Transcription regulation</keyword>
<dbReference type="Proteomes" id="UP001357452">
    <property type="component" value="Unassembled WGS sequence"/>
</dbReference>
<evidence type="ECO:0000313" key="7">
    <source>
        <dbReference type="Proteomes" id="UP001357452"/>
    </source>
</evidence>
<dbReference type="Pfam" id="PF00440">
    <property type="entry name" value="TetR_N"/>
    <property type="match status" value="1"/>
</dbReference>
<dbReference type="InterPro" id="IPR001647">
    <property type="entry name" value="HTH_TetR"/>
</dbReference>
<accession>A0ABU7RGV5</accession>
<feature type="DNA-binding region" description="H-T-H motif" evidence="4">
    <location>
        <begin position="25"/>
        <end position="44"/>
    </location>
</feature>
<evidence type="ECO:0000256" key="2">
    <source>
        <dbReference type="ARBA" id="ARBA00023125"/>
    </source>
</evidence>
<protein>
    <submittedName>
        <fullName evidence="6">TetR/AcrR family transcriptional regulator</fullName>
    </submittedName>
</protein>
<name>A0ABU7RGV5_9BACT</name>
<feature type="domain" description="HTH tetR-type" evidence="5">
    <location>
        <begin position="2"/>
        <end position="62"/>
    </location>
</feature>
<keyword evidence="7" id="KW-1185">Reference proteome</keyword>
<dbReference type="Gene3D" id="1.10.357.10">
    <property type="entry name" value="Tetracycline Repressor, domain 2"/>
    <property type="match status" value="1"/>
</dbReference>
<dbReference type="PANTHER" id="PTHR30055">
    <property type="entry name" value="HTH-TYPE TRANSCRIPTIONAL REGULATOR RUTR"/>
    <property type="match status" value="1"/>
</dbReference>
<reference evidence="6 7" key="1">
    <citation type="submission" date="2024-01" db="EMBL/GenBank/DDBJ databases">
        <title>Niabella digestum sp. nov., isolated from waste digestion system.</title>
        <authorList>
            <person name="Zhang L."/>
        </authorList>
    </citation>
    <scope>NUCLEOTIDE SEQUENCE [LARGE SCALE GENOMIC DNA]</scope>
    <source>
        <strain evidence="6 7">A18</strain>
    </source>
</reference>
<dbReference type="PANTHER" id="PTHR30055:SF234">
    <property type="entry name" value="HTH-TYPE TRANSCRIPTIONAL REGULATOR BETI"/>
    <property type="match status" value="1"/>
</dbReference>
<comment type="caution">
    <text evidence="6">The sequence shown here is derived from an EMBL/GenBank/DDBJ whole genome shotgun (WGS) entry which is preliminary data.</text>
</comment>
<dbReference type="RefSeq" id="WP_330974624.1">
    <property type="nucleotide sequence ID" value="NZ_JAZGLY010000004.1"/>
</dbReference>
<keyword evidence="3" id="KW-0804">Transcription</keyword>
<dbReference type="InterPro" id="IPR009057">
    <property type="entry name" value="Homeodomain-like_sf"/>
</dbReference>
<sequence length="200" mass="22854">METRKEQIIQAAIKRFGHFGYQKTTLSELADDLHITKANLYYYYADKLAIFKDVVRAIVEEVFMNEQVIIAAYEGGFMQTFFAVLDARAAMHKKYVMFQTHEMEEVVKGGGLKDVMKEISDKDVQSIHSLITKGIESGEIALKDPVDASNKIAEILRSISIAHKLEDYLTHLPNPEKIDSVLVCQKQMLEFIFEGKFLTR</sequence>
<dbReference type="EMBL" id="JAZGLY010000004">
    <property type="protein sequence ID" value="MEE6187214.1"/>
    <property type="molecule type" value="Genomic_DNA"/>
</dbReference>
<evidence type="ECO:0000259" key="5">
    <source>
        <dbReference type="PROSITE" id="PS50977"/>
    </source>
</evidence>
<evidence type="ECO:0000256" key="4">
    <source>
        <dbReference type="PROSITE-ProRule" id="PRU00335"/>
    </source>
</evidence>
<evidence type="ECO:0000256" key="1">
    <source>
        <dbReference type="ARBA" id="ARBA00023015"/>
    </source>
</evidence>
<keyword evidence="2 4" id="KW-0238">DNA-binding</keyword>
<dbReference type="Gene3D" id="1.10.10.60">
    <property type="entry name" value="Homeodomain-like"/>
    <property type="match status" value="1"/>
</dbReference>
<dbReference type="InterPro" id="IPR050109">
    <property type="entry name" value="HTH-type_TetR-like_transc_reg"/>
</dbReference>
<dbReference type="PROSITE" id="PS50977">
    <property type="entry name" value="HTH_TETR_2"/>
    <property type="match status" value="1"/>
</dbReference>
<dbReference type="SUPFAM" id="SSF46689">
    <property type="entry name" value="Homeodomain-like"/>
    <property type="match status" value="1"/>
</dbReference>
<proteinExistence type="predicted"/>
<organism evidence="6 7">
    <name type="scientific">Niabella digestorum</name>
    <dbReference type="NCBI Taxonomy" id="3117701"/>
    <lineage>
        <taxon>Bacteria</taxon>
        <taxon>Pseudomonadati</taxon>
        <taxon>Bacteroidota</taxon>
        <taxon>Chitinophagia</taxon>
        <taxon>Chitinophagales</taxon>
        <taxon>Chitinophagaceae</taxon>
        <taxon>Niabella</taxon>
    </lineage>
</organism>
<gene>
    <name evidence="6" type="ORF">V2H41_08010</name>
</gene>
<evidence type="ECO:0000313" key="6">
    <source>
        <dbReference type="EMBL" id="MEE6187214.1"/>
    </source>
</evidence>
<evidence type="ECO:0000256" key="3">
    <source>
        <dbReference type="ARBA" id="ARBA00023163"/>
    </source>
</evidence>